<dbReference type="InterPro" id="IPR050678">
    <property type="entry name" value="DNA_Partitioning_ATPase"/>
</dbReference>
<dbReference type="Pfam" id="PF09140">
    <property type="entry name" value="MipZ"/>
    <property type="match status" value="1"/>
</dbReference>
<dbReference type="EMBL" id="NBWU01000002">
    <property type="protein sequence ID" value="PCE64967.1"/>
    <property type="molecule type" value="Genomic_DNA"/>
</dbReference>
<organism evidence="1 2">
    <name type="scientific">Sediminicola luteus</name>
    <dbReference type="NCBI Taxonomy" id="319238"/>
    <lineage>
        <taxon>Bacteria</taxon>
        <taxon>Pseudomonadati</taxon>
        <taxon>Bacteroidota</taxon>
        <taxon>Flavobacteriia</taxon>
        <taxon>Flavobacteriales</taxon>
        <taxon>Flavobacteriaceae</taxon>
        <taxon>Sediminicola</taxon>
    </lineage>
</organism>
<dbReference type="InterPro" id="IPR027417">
    <property type="entry name" value="P-loop_NTPase"/>
</dbReference>
<proteinExistence type="predicted"/>
<evidence type="ECO:0000313" key="2">
    <source>
        <dbReference type="Proteomes" id="UP000219559"/>
    </source>
</evidence>
<dbReference type="CDD" id="cd02042">
    <property type="entry name" value="ParAB_family"/>
    <property type="match status" value="1"/>
</dbReference>
<name>A0A2A4G8L5_9FLAO</name>
<gene>
    <name evidence="1" type="ORF">B7P33_07355</name>
</gene>
<dbReference type="Proteomes" id="UP000219559">
    <property type="component" value="Unassembled WGS sequence"/>
</dbReference>
<evidence type="ECO:0008006" key="3">
    <source>
        <dbReference type="Google" id="ProtNLM"/>
    </source>
</evidence>
<dbReference type="Gene3D" id="3.40.50.300">
    <property type="entry name" value="P-loop containing nucleotide triphosphate hydrolases"/>
    <property type="match status" value="1"/>
</dbReference>
<comment type="caution">
    <text evidence="1">The sequence shown here is derived from an EMBL/GenBank/DDBJ whole genome shotgun (WGS) entry which is preliminary data.</text>
</comment>
<protein>
    <recommendedName>
        <fullName evidence="3">AAA domain-containing protein</fullName>
    </recommendedName>
</protein>
<dbReference type="PANTHER" id="PTHR13696:SF52">
    <property type="entry name" value="PARA FAMILY PROTEIN CT_582"/>
    <property type="match status" value="1"/>
</dbReference>
<dbReference type="OrthoDB" id="978593at2"/>
<reference evidence="1 2" key="1">
    <citation type="submission" date="2017-04" db="EMBL/GenBank/DDBJ databases">
        <title>A new member of the family Flavobacteriaceae isolated from ascidians.</title>
        <authorList>
            <person name="Chen L."/>
        </authorList>
    </citation>
    <scope>NUCLEOTIDE SEQUENCE [LARGE SCALE GENOMIC DNA]</scope>
    <source>
        <strain evidence="1 2">HQA918</strain>
    </source>
</reference>
<dbReference type="PANTHER" id="PTHR13696">
    <property type="entry name" value="P-LOOP CONTAINING NUCLEOSIDE TRIPHOSPHATE HYDROLASE"/>
    <property type="match status" value="1"/>
</dbReference>
<sequence>MMPKTNTMKTTIISCASEKGGSGKTTINIILATNLFFKHAKKVVLIDLDNPQYSVYKKRQRDLKELSEAEQQTAKFYPIEKSTVKELDSIIKTYYGTVDFIILDFPGNLNEEMVKGLLYVEHIFIPFFLDELEINSTVIFYKTLKNNFLENDGRVLRGVNLFFNRYEKIKVNKFAAIRRGFKKSGMPLMQSVVMDRTIYREKYRNTLQPIPESRENGEMELNEFINEVIEILND</sequence>
<evidence type="ECO:0000313" key="1">
    <source>
        <dbReference type="EMBL" id="PCE64967.1"/>
    </source>
</evidence>
<accession>A0A2A4G8L5</accession>
<dbReference type="AlphaFoldDB" id="A0A2A4G8L5"/>
<dbReference type="SUPFAM" id="SSF52540">
    <property type="entry name" value="P-loop containing nucleoside triphosphate hydrolases"/>
    <property type="match status" value="1"/>
</dbReference>
<dbReference type="InterPro" id="IPR015223">
    <property type="entry name" value="MipZ"/>
</dbReference>
<keyword evidence="2" id="KW-1185">Reference proteome</keyword>